<proteinExistence type="predicted"/>
<dbReference type="AlphaFoldDB" id="A0A9P7VM99"/>
<comment type="caution">
    <text evidence="1">The sequence shown here is derived from an EMBL/GenBank/DDBJ whole genome shotgun (WGS) entry which is preliminary data.</text>
</comment>
<dbReference type="EMBL" id="MU250543">
    <property type="protein sequence ID" value="KAG7443818.1"/>
    <property type="molecule type" value="Genomic_DNA"/>
</dbReference>
<reference evidence="1" key="1">
    <citation type="submission" date="2020-11" db="EMBL/GenBank/DDBJ databases">
        <title>Adaptations for nitrogen fixation in a non-lichenized fungal sporocarp promotes dispersal by wood-feeding termites.</title>
        <authorList>
            <consortium name="DOE Joint Genome Institute"/>
            <person name="Koch R.A."/>
            <person name="Yoon G."/>
            <person name="Arayal U."/>
            <person name="Lail K."/>
            <person name="Amirebrahimi M."/>
            <person name="Labutti K."/>
            <person name="Lipzen A."/>
            <person name="Riley R."/>
            <person name="Barry K."/>
            <person name="Henrissat B."/>
            <person name="Grigoriev I.V."/>
            <person name="Herr J.R."/>
            <person name="Aime M.C."/>
        </authorList>
    </citation>
    <scope>NUCLEOTIDE SEQUENCE</scope>
    <source>
        <strain evidence="1">MCA 3950</strain>
    </source>
</reference>
<keyword evidence="2" id="KW-1185">Reference proteome</keyword>
<gene>
    <name evidence="1" type="ORF">BT62DRAFT_934773</name>
</gene>
<dbReference type="GeneID" id="66109079"/>
<evidence type="ECO:0000313" key="1">
    <source>
        <dbReference type="EMBL" id="KAG7443818.1"/>
    </source>
</evidence>
<protein>
    <submittedName>
        <fullName evidence="1">Uncharacterized protein</fullName>
    </submittedName>
</protein>
<dbReference type="Proteomes" id="UP000812287">
    <property type="component" value="Unassembled WGS sequence"/>
</dbReference>
<dbReference type="RefSeq" id="XP_043037318.1">
    <property type="nucleotide sequence ID" value="XM_043186782.1"/>
</dbReference>
<dbReference type="OrthoDB" id="9977870at2759"/>
<organism evidence="1 2">
    <name type="scientific">Guyanagaster necrorhizus</name>
    <dbReference type="NCBI Taxonomy" id="856835"/>
    <lineage>
        <taxon>Eukaryota</taxon>
        <taxon>Fungi</taxon>
        <taxon>Dikarya</taxon>
        <taxon>Basidiomycota</taxon>
        <taxon>Agaricomycotina</taxon>
        <taxon>Agaricomycetes</taxon>
        <taxon>Agaricomycetidae</taxon>
        <taxon>Agaricales</taxon>
        <taxon>Marasmiineae</taxon>
        <taxon>Physalacriaceae</taxon>
        <taxon>Guyanagaster</taxon>
    </lineage>
</organism>
<name>A0A9P7VM99_9AGAR</name>
<evidence type="ECO:0000313" key="2">
    <source>
        <dbReference type="Proteomes" id="UP000812287"/>
    </source>
</evidence>
<sequence length="51" mass="5513">MDDIDEATSALIAELTLQDITEISGTLKGKQRSDIAKSVGGYPYVSSYLTF</sequence>
<accession>A0A9P7VM99</accession>